<proteinExistence type="inferred from homology"/>
<comment type="cofactor">
    <cofactor evidence="3">
        <name>Fe(2+)</name>
        <dbReference type="ChEBI" id="CHEBI:29033"/>
    </cofactor>
    <text evidence="3">Binds 1 Fe(2+) ion per subunit.</text>
</comment>
<evidence type="ECO:0000313" key="5">
    <source>
        <dbReference type="EMBL" id="KAL3799420.1"/>
    </source>
</evidence>
<dbReference type="InterPro" id="IPR039994">
    <property type="entry name" value="NO66-like"/>
</dbReference>
<organism evidence="5 6">
    <name type="scientific">Cyclotella cryptica</name>
    <dbReference type="NCBI Taxonomy" id="29204"/>
    <lineage>
        <taxon>Eukaryota</taxon>
        <taxon>Sar</taxon>
        <taxon>Stramenopiles</taxon>
        <taxon>Ochrophyta</taxon>
        <taxon>Bacillariophyta</taxon>
        <taxon>Coscinodiscophyceae</taxon>
        <taxon>Thalassiosirophycidae</taxon>
        <taxon>Stephanodiscales</taxon>
        <taxon>Stephanodiscaceae</taxon>
        <taxon>Cyclotella</taxon>
    </lineage>
</organism>
<keyword evidence="3" id="KW-0805">Transcription regulation</keyword>
<reference evidence="5 6" key="1">
    <citation type="journal article" date="2020" name="G3 (Bethesda)">
        <title>Improved Reference Genome for Cyclotella cryptica CCMP332, a Model for Cell Wall Morphogenesis, Salinity Adaptation, and Lipid Production in Diatoms (Bacillariophyta).</title>
        <authorList>
            <person name="Roberts W.R."/>
            <person name="Downey K.M."/>
            <person name="Ruck E.C."/>
            <person name="Traller J.C."/>
            <person name="Alverson A.J."/>
        </authorList>
    </citation>
    <scope>NUCLEOTIDE SEQUENCE [LARGE SCALE GENOMIC DNA]</scope>
    <source>
        <strain evidence="5 6">CCMP332</strain>
    </source>
</reference>
<keyword evidence="3" id="KW-0804">Transcription</keyword>
<dbReference type="SUPFAM" id="SSF51197">
    <property type="entry name" value="Clavaminate synthase-like"/>
    <property type="match status" value="1"/>
</dbReference>
<name>A0ABD3QGF3_9STRA</name>
<dbReference type="AlphaFoldDB" id="A0ABD3QGF3"/>
<feature type="non-terminal residue" evidence="5">
    <location>
        <position position="1"/>
    </location>
</feature>
<dbReference type="PANTHER" id="PTHR13096:SF8">
    <property type="entry name" value="RIBOSOMAL OXYGENASE 1"/>
    <property type="match status" value="1"/>
</dbReference>
<keyword evidence="3" id="KW-0539">Nucleus</keyword>
<dbReference type="GO" id="GO:0005634">
    <property type="term" value="C:nucleus"/>
    <property type="evidence" value="ECO:0007669"/>
    <property type="project" value="UniProtKB-SubCell"/>
</dbReference>
<comment type="function">
    <text evidence="3">Oxygenase that can act as both a histone lysine demethylase and a ribosomal histidine hydroxylase.</text>
</comment>
<dbReference type="EC" id="1.14.11.-" evidence="3"/>
<comment type="similarity">
    <text evidence="3">Belongs to the ROX family.</text>
</comment>
<dbReference type="PANTHER" id="PTHR13096">
    <property type="entry name" value="MINA53 MYC INDUCED NUCLEAR ANTIGEN"/>
    <property type="match status" value="1"/>
</dbReference>
<dbReference type="Gene3D" id="2.60.120.650">
    <property type="entry name" value="Cupin"/>
    <property type="match status" value="1"/>
</dbReference>
<comment type="caution">
    <text evidence="5">The sequence shown here is derived from an EMBL/GenBank/DDBJ whole genome shotgun (WGS) entry which is preliminary data.</text>
</comment>
<keyword evidence="3" id="KW-0223">Dioxygenase</keyword>
<keyword evidence="6" id="KW-1185">Reference proteome</keyword>
<keyword evidence="2 3" id="KW-0408">Iron</keyword>
<evidence type="ECO:0000256" key="1">
    <source>
        <dbReference type="ARBA" id="ARBA00022723"/>
    </source>
</evidence>
<dbReference type="EMBL" id="JABMIG020000039">
    <property type="protein sequence ID" value="KAL3799420.1"/>
    <property type="molecule type" value="Genomic_DNA"/>
</dbReference>
<gene>
    <name evidence="5" type="ORF">HJC23_013875</name>
</gene>
<dbReference type="GO" id="GO:0005506">
    <property type="term" value="F:iron ion binding"/>
    <property type="evidence" value="ECO:0007669"/>
    <property type="project" value="UniProtKB-UniRule"/>
</dbReference>
<accession>A0ABD3QGF3</accession>
<dbReference type="GO" id="GO:0016706">
    <property type="term" value="F:2-oxoglutarate-dependent dioxygenase activity"/>
    <property type="evidence" value="ECO:0007669"/>
    <property type="project" value="UniProtKB-UniRule"/>
</dbReference>
<keyword evidence="1 3" id="KW-0479">Metal-binding</keyword>
<comment type="subcellular location">
    <subcellularLocation>
        <location evidence="3">Nucleus</location>
    </subcellularLocation>
</comment>
<evidence type="ECO:0000313" key="6">
    <source>
        <dbReference type="Proteomes" id="UP001516023"/>
    </source>
</evidence>
<feature type="domain" description="JmjC" evidence="4">
    <location>
        <begin position="73"/>
        <end position="241"/>
    </location>
</feature>
<keyword evidence="3" id="KW-0560">Oxidoreductase</keyword>
<dbReference type="PROSITE" id="PS51184">
    <property type="entry name" value="JMJC"/>
    <property type="match status" value="1"/>
</dbReference>
<dbReference type="Proteomes" id="UP001516023">
    <property type="component" value="Unassembled WGS sequence"/>
</dbReference>
<protein>
    <recommendedName>
        <fullName evidence="3">Bifunctional lysine-specific demethylase and histidyl-hydroxylase</fullName>
        <ecNumber evidence="3">1.14.11.-</ecNumber>
    </recommendedName>
</protein>
<sequence>PRSKRIIMSDEVNAPSSKCVFAEIVSSPCDLALNNDNDAPVDNPPGVSFREFGKNNQQYSIQLDNSESARLQELNMDWDDVADLLNRSRQSCSPLSDSDVTAPPLFSNKEHPSQIHEACILQTHMPLGAHADDRDVLIVQLLGQKAWKVYKNVPVEFPFEKEQVGKNGLKVPSSVLTGDLCFGREVELCPGDVLYMPRGFVHEASTESRQEDRFLPSFHLTFAIATHDWCLSVVLSDTIRQMLNDVTKFRKALPIGPSMEYCTSSDDLSVQCPAFLRQQLNEATAMIQSQVTSELLEKNLRAKYDRHNFHANVHRSKIISIPPPKKHKRCEEIVGYNASLQLALASIVRVSTLVNSVVVEEGQLRGLTVRQETCRILMAILDGFKKDPSLKRKVKDLRGLIEEDSTLDKTDLDMICDFTLLCFARCCVELGAMAVVNF</sequence>
<evidence type="ECO:0000256" key="3">
    <source>
        <dbReference type="RuleBase" id="RU366061"/>
    </source>
</evidence>
<dbReference type="InterPro" id="IPR003347">
    <property type="entry name" value="JmjC_dom"/>
</dbReference>
<evidence type="ECO:0000259" key="4">
    <source>
        <dbReference type="PROSITE" id="PS51184"/>
    </source>
</evidence>
<evidence type="ECO:0000256" key="2">
    <source>
        <dbReference type="ARBA" id="ARBA00023004"/>
    </source>
</evidence>
<dbReference type="Pfam" id="PF08007">
    <property type="entry name" value="JmjC_2"/>
    <property type="match status" value="1"/>
</dbReference>